<dbReference type="Gene3D" id="3.30.110.90">
    <property type="entry name" value="Amidohydrolase"/>
    <property type="match status" value="1"/>
</dbReference>
<feature type="chain" id="PRO_5046287008" evidence="1">
    <location>
        <begin position="24"/>
        <end position="673"/>
    </location>
</feature>
<dbReference type="Proteomes" id="UP000676428">
    <property type="component" value="Chromosome"/>
</dbReference>
<reference evidence="3 4" key="1">
    <citation type="journal article" date="2012" name="Int. J. Syst. Evol. Microbiol.">
        <title>Shewanella dokdonensis sp. nov., isolated from seawater.</title>
        <authorList>
            <person name="Sung H.R."/>
            <person name="Yoon J.H."/>
            <person name="Ghim S.Y."/>
        </authorList>
    </citation>
    <scope>NUCLEOTIDE SEQUENCE [LARGE SCALE GENOMIC DNA]</scope>
    <source>
        <strain evidence="3 4">DSM 23626</strain>
    </source>
</reference>
<protein>
    <submittedName>
        <fullName evidence="3">Amidohydrolase family protein</fullName>
    </submittedName>
</protein>
<proteinExistence type="predicted"/>
<dbReference type="InterPro" id="IPR006680">
    <property type="entry name" value="Amidohydro-rel"/>
</dbReference>
<dbReference type="PANTHER" id="PTHR43135:SF3">
    <property type="entry name" value="ALPHA-D-RIBOSE 1-METHYLPHOSPHONATE 5-TRIPHOSPHATE DIPHOSPHATASE"/>
    <property type="match status" value="1"/>
</dbReference>
<dbReference type="Gene3D" id="1.20.58.520">
    <property type="entry name" value="Amidohydrolase"/>
    <property type="match status" value="1"/>
</dbReference>
<dbReference type="Gene3D" id="3.40.50.10910">
    <property type="entry name" value="Amidohydrolase"/>
    <property type="match status" value="1"/>
</dbReference>
<dbReference type="RefSeq" id="WP_213680949.1">
    <property type="nucleotide sequence ID" value="NZ_CP074572.1"/>
</dbReference>
<accession>A0ABX8DBZ7</accession>
<evidence type="ECO:0000256" key="1">
    <source>
        <dbReference type="SAM" id="SignalP"/>
    </source>
</evidence>
<dbReference type="Pfam" id="PF01979">
    <property type="entry name" value="Amidohydro_1"/>
    <property type="match status" value="1"/>
</dbReference>
<evidence type="ECO:0000313" key="4">
    <source>
        <dbReference type="Proteomes" id="UP000676428"/>
    </source>
</evidence>
<dbReference type="EMBL" id="CP074572">
    <property type="protein sequence ID" value="QVK22293.1"/>
    <property type="molecule type" value="Genomic_DNA"/>
</dbReference>
<dbReference type="InterPro" id="IPR051781">
    <property type="entry name" value="Metallo-dep_Hydrolase"/>
</dbReference>
<gene>
    <name evidence="3" type="ORF">KHX94_12815</name>
</gene>
<organism evidence="3 4">
    <name type="scientific">Shewanella dokdonensis</name>
    <dbReference type="NCBI Taxonomy" id="712036"/>
    <lineage>
        <taxon>Bacteria</taxon>
        <taxon>Pseudomonadati</taxon>
        <taxon>Pseudomonadota</taxon>
        <taxon>Gammaproteobacteria</taxon>
        <taxon>Alteromonadales</taxon>
        <taxon>Shewanellaceae</taxon>
        <taxon>Shewanella</taxon>
    </lineage>
</organism>
<name>A0ABX8DBZ7_9GAMM</name>
<dbReference type="SUPFAM" id="SSF51338">
    <property type="entry name" value="Composite domain of metallo-dependent hydrolases"/>
    <property type="match status" value="1"/>
</dbReference>
<evidence type="ECO:0000313" key="3">
    <source>
        <dbReference type="EMBL" id="QVK22293.1"/>
    </source>
</evidence>
<keyword evidence="4" id="KW-1185">Reference proteome</keyword>
<feature type="domain" description="Amidohydrolase-related" evidence="2">
    <location>
        <begin position="318"/>
        <end position="643"/>
    </location>
</feature>
<dbReference type="InterPro" id="IPR011059">
    <property type="entry name" value="Metal-dep_hydrolase_composite"/>
</dbReference>
<dbReference type="Gene3D" id="2.30.40.10">
    <property type="entry name" value="Urease, subunit C, domain 1"/>
    <property type="match status" value="1"/>
</dbReference>
<feature type="signal peptide" evidence="1">
    <location>
        <begin position="1"/>
        <end position="23"/>
    </location>
</feature>
<sequence>MKSWRYLLPLITATMLVIPALRAAEPLSVVANGEVVGSVVVSEQQGKTQIVYRVDDNGRGPKLTTELQLGDAGIPLSLSVTGTSLMGGQVAEHYRYHQGVAEWQSQADSGKQSLTAPRLYIVNDSNPWLLGVYARALLAQPQHRLKVLPSGELSLQSLPQQVLGTGAQQLTLQVYRLTGLSLQPSYLMLDQQQQLFAVFSATGVTLRQGYEAQAGWLQSLAGDLETSRMRELQQQLAHQPSAQPLRLVNVHVLQVQQGQRTGLMSLQIKNGLISAIEPWHAGQHYPGETVYDANGGTLIPGLHDMHSHSTLDSGLWYLAAGITSTRDMGNDNQFLLDLIPRIDSGEIAGPRIVRNGFLEGRSPYSARDGFVVDSEQDAVAKVRWYKKHGYWQIKIYNSMNPAWVPAITREAHRLGMTVTGHIPAFTSPDQMIAAGYDEITHANQLMLGWLLHADEDTRTPLRLTAMVRAADLDLNSEQVQRTLSLMQQHHIPLDPTAVILERLMLSRAGAVTAGDKPYLSHMPIGYQRYRQRTFVPGLTPALDKQYHAAFNKMIALLGMMHDKQLQLLPGTDDTTGFTVLRELELYVQAGMTPAEAVRAGTLDCERYLGREQQLGSLEVGKRADMVLLRDNPLDNISNIRSAQMVIKDDSYYFPAEIYQALGVSPFALPPNKL</sequence>
<dbReference type="PANTHER" id="PTHR43135">
    <property type="entry name" value="ALPHA-D-RIBOSE 1-METHYLPHOSPHONATE 5-TRIPHOSPHATE DIPHOSPHATASE"/>
    <property type="match status" value="1"/>
</dbReference>
<dbReference type="SUPFAM" id="SSF51556">
    <property type="entry name" value="Metallo-dependent hydrolases"/>
    <property type="match status" value="1"/>
</dbReference>
<keyword evidence="1" id="KW-0732">Signal</keyword>
<evidence type="ECO:0000259" key="2">
    <source>
        <dbReference type="Pfam" id="PF01979"/>
    </source>
</evidence>
<dbReference type="InterPro" id="IPR032466">
    <property type="entry name" value="Metal_Hydrolase"/>
</dbReference>